<protein>
    <recommendedName>
        <fullName evidence="6">ADP-dependent (S)-NAD(P)H-hydrate dehydratase</fullName>
        <ecNumber evidence="6">4.2.1.136</ecNumber>
    </recommendedName>
    <alternativeName>
        <fullName evidence="6">ADP-dependent NAD(P)HX dehydratase</fullName>
    </alternativeName>
</protein>
<dbReference type="Pfam" id="PF01256">
    <property type="entry name" value="Carb_kinase"/>
    <property type="match status" value="1"/>
</dbReference>
<feature type="binding site" evidence="6">
    <location>
        <position position="108"/>
    </location>
    <ligand>
        <name>(6S)-NADPHX</name>
        <dbReference type="ChEBI" id="CHEBI:64076"/>
    </ligand>
</feature>
<dbReference type="EC" id="4.2.1.136" evidence="6"/>
<dbReference type="PROSITE" id="PS51383">
    <property type="entry name" value="YJEF_C_3"/>
    <property type="match status" value="1"/>
</dbReference>
<dbReference type="NCBIfam" id="TIGR00196">
    <property type="entry name" value="yjeF_cterm"/>
    <property type="match status" value="1"/>
</dbReference>
<dbReference type="GO" id="GO:0110051">
    <property type="term" value="P:metabolite repair"/>
    <property type="evidence" value="ECO:0007669"/>
    <property type="project" value="TreeGrafter"/>
</dbReference>
<comment type="cofactor">
    <cofactor evidence="6">
        <name>Mg(2+)</name>
        <dbReference type="ChEBI" id="CHEBI:18420"/>
    </cofactor>
</comment>
<evidence type="ECO:0000259" key="7">
    <source>
        <dbReference type="PROSITE" id="PS51383"/>
    </source>
</evidence>
<reference evidence="8" key="2">
    <citation type="journal article" date="2021" name="PeerJ">
        <title>Extensive microbial diversity within the chicken gut microbiome revealed by metagenomics and culture.</title>
        <authorList>
            <person name="Gilroy R."/>
            <person name="Ravi A."/>
            <person name="Getino M."/>
            <person name="Pursley I."/>
            <person name="Horton D.L."/>
            <person name="Alikhan N.F."/>
            <person name="Baker D."/>
            <person name="Gharbi K."/>
            <person name="Hall N."/>
            <person name="Watson M."/>
            <person name="Adriaenssens E.M."/>
            <person name="Foster-Nyarko E."/>
            <person name="Jarju S."/>
            <person name="Secka A."/>
            <person name="Antonio M."/>
            <person name="Oren A."/>
            <person name="Chaudhuri R.R."/>
            <person name="La Ragione R."/>
            <person name="Hildebrand F."/>
            <person name="Pallen M.J."/>
        </authorList>
    </citation>
    <scope>NUCLEOTIDE SEQUENCE</scope>
    <source>
        <strain evidence="8">ChiSjej4B22-8349</strain>
    </source>
</reference>
<keyword evidence="4 6" id="KW-0520">NAD</keyword>
<organism evidence="8 9">
    <name type="scientific">Candidatus Allocopromorpha excrementipullorum</name>
    <dbReference type="NCBI Taxonomy" id="2840743"/>
    <lineage>
        <taxon>Bacteria</taxon>
        <taxon>Bacillati</taxon>
        <taxon>Bacillota</taxon>
        <taxon>Clostridia</taxon>
        <taxon>Eubacteriales</taxon>
        <taxon>Eubacteriaceae</taxon>
        <taxon>Eubacteriaceae incertae sedis</taxon>
        <taxon>Candidatus Allocopromorpha</taxon>
    </lineage>
</organism>
<dbReference type="PROSITE" id="PS01050">
    <property type="entry name" value="YJEF_C_2"/>
    <property type="match status" value="1"/>
</dbReference>
<evidence type="ECO:0000256" key="2">
    <source>
        <dbReference type="ARBA" id="ARBA00022840"/>
    </source>
</evidence>
<reference evidence="8" key="1">
    <citation type="submission" date="2020-10" db="EMBL/GenBank/DDBJ databases">
        <authorList>
            <person name="Gilroy R."/>
        </authorList>
    </citation>
    <scope>NUCLEOTIDE SEQUENCE</scope>
    <source>
        <strain evidence="8">ChiSjej4B22-8349</strain>
    </source>
</reference>
<feature type="binding site" evidence="6">
    <location>
        <begin position="201"/>
        <end position="205"/>
    </location>
    <ligand>
        <name>AMP</name>
        <dbReference type="ChEBI" id="CHEBI:456215"/>
    </ligand>
</feature>
<comment type="subunit">
    <text evidence="6">Homotetramer.</text>
</comment>
<dbReference type="HAMAP" id="MF_01965">
    <property type="entry name" value="NADHX_dehydratase"/>
    <property type="match status" value="1"/>
</dbReference>
<keyword evidence="5 6" id="KW-0456">Lyase</keyword>
<dbReference type="GO" id="GO:0052855">
    <property type="term" value="F:ADP-dependent NAD(P)H-hydrate dehydratase activity"/>
    <property type="evidence" value="ECO:0007669"/>
    <property type="project" value="UniProtKB-UniRule"/>
</dbReference>
<dbReference type="Proteomes" id="UP000824130">
    <property type="component" value="Unassembled WGS sequence"/>
</dbReference>
<dbReference type="PANTHER" id="PTHR12592">
    <property type="entry name" value="ATP-DEPENDENT (S)-NAD(P)H-HYDRATE DEHYDRATASE FAMILY MEMBER"/>
    <property type="match status" value="1"/>
</dbReference>
<sequence length="293" mass="30522">MENAGLITFEYVNTVIKERPREIHKGQCGRVLILAGSVGMAGAAVLSARGALKSGAGLVKVALPPELFTIVQTAVPQATCVSAADMSVSEEFSPRSLDIYGAIAAGPGMGVDEKSYLLIRRILNDYDGPVVLDADGLNSFCRFDEGLTTIKERKSPTVLTPHPGEADRLLAALGERDVKTLGRVYAAEILAKRLSSIVLLKGSGTLVTFEGRGTYINTTGNPGMATGGSGDVLTGVIAAIAASGVDAFDAAKTGAFIHGMAGDIAEKRQGQWGMTSVDIEEALPAAFKKIVGR</sequence>
<evidence type="ECO:0000313" key="9">
    <source>
        <dbReference type="Proteomes" id="UP000824130"/>
    </source>
</evidence>
<name>A0A9D1N5R7_9FIRM</name>
<accession>A0A9D1N5R7</accession>
<feature type="binding site" evidence="6">
    <location>
        <position position="43"/>
    </location>
    <ligand>
        <name>(6S)-NADPHX</name>
        <dbReference type="ChEBI" id="CHEBI:64076"/>
    </ligand>
</feature>
<feature type="binding site" evidence="6">
    <location>
        <position position="230"/>
    </location>
    <ligand>
        <name>AMP</name>
        <dbReference type="ChEBI" id="CHEBI:456215"/>
    </ligand>
</feature>
<evidence type="ECO:0000313" key="8">
    <source>
        <dbReference type="EMBL" id="HIU95642.1"/>
    </source>
</evidence>
<feature type="binding site" evidence="6">
    <location>
        <position position="162"/>
    </location>
    <ligand>
        <name>(6S)-NADPHX</name>
        <dbReference type="ChEBI" id="CHEBI:64076"/>
    </ligand>
</feature>
<dbReference type="GO" id="GO:0052856">
    <property type="term" value="F:NAD(P)HX epimerase activity"/>
    <property type="evidence" value="ECO:0007669"/>
    <property type="project" value="TreeGrafter"/>
</dbReference>
<feature type="domain" description="YjeF C-terminal" evidence="7">
    <location>
        <begin position="8"/>
        <end position="290"/>
    </location>
</feature>
<dbReference type="GO" id="GO:0046496">
    <property type="term" value="P:nicotinamide nucleotide metabolic process"/>
    <property type="evidence" value="ECO:0007669"/>
    <property type="project" value="UniProtKB-UniRule"/>
</dbReference>
<dbReference type="SUPFAM" id="SSF53613">
    <property type="entry name" value="Ribokinase-like"/>
    <property type="match status" value="1"/>
</dbReference>
<evidence type="ECO:0000256" key="4">
    <source>
        <dbReference type="ARBA" id="ARBA00023027"/>
    </source>
</evidence>
<dbReference type="PANTHER" id="PTHR12592:SF0">
    <property type="entry name" value="ATP-DEPENDENT (S)-NAD(P)H-HYDRATE DEHYDRATASE"/>
    <property type="match status" value="1"/>
</dbReference>
<comment type="catalytic activity">
    <reaction evidence="6">
        <text>(6S)-NADPHX + ADP = AMP + phosphate + NADPH + H(+)</text>
        <dbReference type="Rhea" id="RHEA:32235"/>
        <dbReference type="ChEBI" id="CHEBI:15378"/>
        <dbReference type="ChEBI" id="CHEBI:43474"/>
        <dbReference type="ChEBI" id="CHEBI:57783"/>
        <dbReference type="ChEBI" id="CHEBI:64076"/>
        <dbReference type="ChEBI" id="CHEBI:456215"/>
        <dbReference type="ChEBI" id="CHEBI:456216"/>
        <dbReference type="EC" id="4.2.1.136"/>
    </reaction>
</comment>
<proteinExistence type="inferred from homology"/>
<evidence type="ECO:0000256" key="5">
    <source>
        <dbReference type="ARBA" id="ARBA00023239"/>
    </source>
</evidence>
<keyword evidence="1 6" id="KW-0547">Nucleotide-binding</keyword>
<comment type="caution">
    <text evidence="8">The sequence shown here is derived from an EMBL/GenBank/DDBJ whole genome shotgun (WGS) entry which is preliminary data.</text>
</comment>
<dbReference type="InterPro" id="IPR017953">
    <property type="entry name" value="Carbohydrate_kinase_pred_CS"/>
</dbReference>
<evidence type="ECO:0000256" key="3">
    <source>
        <dbReference type="ARBA" id="ARBA00022857"/>
    </source>
</evidence>
<keyword evidence="3 6" id="KW-0521">NADP</keyword>
<dbReference type="AlphaFoldDB" id="A0A9D1N5R7"/>
<comment type="similarity">
    <text evidence="6">Belongs to the NnrD/CARKD family.</text>
</comment>
<gene>
    <name evidence="6" type="primary">nnrD</name>
    <name evidence="8" type="ORF">IAD25_02895</name>
</gene>
<evidence type="ECO:0000256" key="6">
    <source>
        <dbReference type="HAMAP-Rule" id="MF_01965"/>
    </source>
</evidence>
<evidence type="ECO:0000256" key="1">
    <source>
        <dbReference type="ARBA" id="ARBA00022741"/>
    </source>
</evidence>
<dbReference type="InterPro" id="IPR029056">
    <property type="entry name" value="Ribokinase-like"/>
</dbReference>
<comment type="catalytic activity">
    <reaction evidence="6">
        <text>(6S)-NADHX + ADP = AMP + phosphate + NADH + H(+)</text>
        <dbReference type="Rhea" id="RHEA:32223"/>
        <dbReference type="ChEBI" id="CHEBI:15378"/>
        <dbReference type="ChEBI" id="CHEBI:43474"/>
        <dbReference type="ChEBI" id="CHEBI:57945"/>
        <dbReference type="ChEBI" id="CHEBI:64074"/>
        <dbReference type="ChEBI" id="CHEBI:456215"/>
        <dbReference type="ChEBI" id="CHEBI:456216"/>
        <dbReference type="EC" id="4.2.1.136"/>
    </reaction>
</comment>
<dbReference type="GO" id="GO:0005524">
    <property type="term" value="F:ATP binding"/>
    <property type="evidence" value="ECO:0007669"/>
    <property type="project" value="UniProtKB-KW"/>
</dbReference>
<comment type="function">
    <text evidence="6">Catalyzes the dehydration of the S-form of NAD(P)HX at the expense of ADP, which is converted to AMP. Together with NAD(P)HX epimerase, which catalyzes the epimerization of the S- and R-forms, the enzyme allows the repair of both epimers of NAD(P)HX, a damaged form of NAD(P)H that is a result of enzymatic or heat-dependent hydration.</text>
</comment>
<feature type="binding site" evidence="6">
    <location>
        <position position="231"/>
    </location>
    <ligand>
        <name>(6S)-NADPHX</name>
        <dbReference type="ChEBI" id="CHEBI:64076"/>
    </ligand>
</feature>
<keyword evidence="2 6" id="KW-0067">ATP-binding</keyword>
<dbReference type="CDD" id="cd01171">
    <property type="entry name" value="YXKO-related"/>
    <property type="match status" value="1"/>
</dbReference>
<dbReference type="InterPro" id="IPR000631">
    <property type="entry name" value="CARKD"/>
</dbReference>
<dbReference type="EMBL" id="DVOB01000064">
    <property type="protein sequence ID" value="HIU95642.1"/>
    <property type="molecule type" value="Genomic_DNA"/>
</dbReference>
<dbReference type="Gene3D" id="3.40.1190.20">
    <property type="match status" value="1"/>
</dbReference>